<dbReference type="InterPro" id="IPR013785">
    <property type="entry name" value="Aldolase_TIM"/>
</dbReference>
<sequence>MAQPIPINFAPTGMVPTKEMTPHVPVTPTEIVEDVRTASEIGITSVHLHARDPETGEPTWKRDVFAEIIDGIREFAPELVVCVSLSGREWGDVDKRTAPLELTGDRKPDMGSLTLSSMNFSGSASLNSPETVRRLAERMDERGVLPELELFDLGMVNYANYLIERGVLEPPHYCNLLLGNVASAQADPVHVGTMLRDLPADSVWALAGIGNAQVSTNTLAVALGGGVRVGLEDAIYIGADRERLATNEDLVRRVHELIDLNGHDVMEPGQLRDRLDLEPGFGQYGREDSPE</sequence>
<evidence type="ECO:0000256" key="4">
    <source>
        <dbReference type="ARBA" id="ARBA00022833"/>
    </source>
</evidence>
<proteinExistence type="predicted"/>
<evidence type="ECO:0000256" key="3">
    <source>
        <dbReference type="ARBA" id="ARBA00022723"/>
    </source>
</evidence>
<dbReference type="Proteomes" id="UP000296706">
    <property type="component" value="Chromosome"/>
</dbReference>
<name>A0A4D6HEX4_9EURY</name>
<dbReference type="InterPro" id="IPR008567">
    <property type="entry name" value="BKACE"/>
</dbReference>
<dbReference type="RefSeq" id="WP_049995114.1">
    <property type="nucleotide sequence ID" value="NZ_CP031310.1"/>
</dbReference>
<dbReference type="Gene3D" id="3.20.20.70">
    <property type="entry name" value="Aldolase class I"/>
    <property type="match status" value="1"/>
</dbReference>
<comment type="cofactor">
    <cofactor evidence="1">
        <name>Zn(2+)</name>
        <dbReference type="ChEBI" id="CHEBI:29105"/>
    </cofactor>
</comment>
<evidence type="ECO:0000313" key="5">
    <source>
        <dbReference type="EMBL" id="QCC51277.1"/>
    </source>
</evidence>
<dbReference type="Pfam" id="PF05853">
    <property type="entry name" value="BKACE"/>
    <property type="match status" value="1"/>
</dbReference>
<keyword evidence="2" id="KW-0808">Transferase</keyword>
<dbReference type="GeneID" id="39847890"/>
<reference evidence="5 6" key="1">
    <citation type="journal article" date="2019" name="Nat. Commun.">
        <title>A new type of DNA phosphorothioation-based antiviral system in archaea.</title>
        <authorList>
            <person name="Xiong L."/>
            <person name="Liu S."/>
            <person name="Chen S."/>
            <person name="Xiao Y."/>
            <person name="Zhu B."/>
            <person name="Gao Y."/>
            <person name="Zhang Y."/>
            <person name="Chen B."/>
            <person name="Luo J."/>
            <person name="Deng Z."/>
            <person name="Chen X."/>
            <person name="Wang L."/>
            <person name="Chen S."/>
        </authorList>
    </citation>
    <scope>NUCLEOTIDE SEQUENCE [LARGE SCALE GENOMIC DNA]</scope>
    <source>
        <strain evidence="5 6">CBA1105</strain>
    </source>
</reference>
<dbReference type="PANTHER" id="PTHR37418:SF2">
    <property type="entry name" value="3-KETO-5-AMINOHEXANOATE CLEAVAGE ENZYME"/>
    <property type="match status" value="1"/>
</dbReference>
<protein>
    <submittedName>
        <fullName evidence="5">3-keto-5-aminohexanoate cleavage protein</fullName>
    </submittedName>
</protein>
<dbReference type="PANTHER" id="PTHR37418">
    <property type="entry name" value="3-KETO-5-AMINOHEXANOATE CLEAVAGE ENZYME-RELATED"/>
    <property type="match status" value="1"/>
</dbReference>
<evidence type="ECO:0000313" key="6">
    <source>
        <dbReference type="Proteomes" id="UP000296706"/>
    </source>
</evidence>
<organism evidence="5 6">
    <name type="scientific">Halapricum salinum</name>
    <dbReference type="NCBI Taxonomy" id="1457250"/>
    <lineage>
        <taxon>Archaea</taxon>
        <taxon>Methanobacteriati</taxon>
        <taxon>Methanobacteriota</taxon>
        <taxon>Stenosarchaea group</taxon>
        <taxon>Halobacteria</taxon>
        <taxon>Halobacteriales</taxon>
        <taxon>Haloarculaceae</taxon>
        <taxon>Halapricum</taxon>
    </lineage>
</organism>
<dbReference type="EMBL" id="CP031310">
    <property type="protein sequence ID" value="QCC51277.1"/>
    <property type="molecule type" value="Genomic_DNA"/>
</dbReference>
<keyword evidence="4" id="KW-0862">Zinc</keyword>
<gene>
    <name evidence="5" type="ORF">DV733_08465</name>
</gene>
<accession>A0A4D6HEX4</accession>
<dbReference type="KEGG" id="hsn:DV733_08465"/>
<dbReference type="GO" id="GO:0046872">
    <property type="term" value="F:metal ion binding"/>
    <property type="evidence" value="ECO:0007669"/>
    <property type="project" value="UniProtKB-KW"/>
</dbReference>
<dbReference type="OrthoDB" id="299212at2157"/>
<keyword evidence="3" id="KW-0479">Metal-binding</keyword>
<dbReference type="AlphaFoldDB" id="A0A4D6HEX4"/>
<evidence type="ECO:0000256" key="1">
    <source>
        <dbReference type="ARBA" id="ARBA00001947"/>
    </source>
</evidence>
<keyword evidence="6" id="KW-1185">Reference proteome</keyword>
<dbReference type="STRING" id="1457250.GCA_000755225_01209"/>
<evidence type="ECO:0000256" key="2">
    <source>
        <dbReference type="ARBA" id="ARBA00022679"/>
    </source>
</evidence>
<dbReference type="GO" id="GO:0043720">
    <property type="term" value="F:3-keto-5-aminohexanoate cleavage activity"/>
    <property type="evidence" value="ECO:0007669"/>
    <property type="project" value="InterPro"/>
</dbReference>